<sequence>MITVITTTPVPPPISDQSKIIQLRKTLIKASRISTHFPSPSHFTNQTSLYNPCDRCFATSFNSIYDFPHDRMKID</sequence>
<dbReference type="EMBL" id="CM042055">
    <property type="protein sequence ID" value="KAI3702457.1"/>
    <property type="molecule type" value="Genomic_DNA"/>
</dbReference>
<evidence type="ECO:0000313" key="2">
    <source>
        <dbReference type="Proteomes" id="UP001055879"/>
    </source>
</evidence>
<keyword evidence="2" id="KW-1185">Reference proteome</keyword>
<reference evidence="2" key="1">
    <citation type="journal article" date="2022" name="Mol. Ecol. Resour.">
        <title>The genomes of chicory, endive, great burdock and yacon provide insights into Asteraceae palaeo-polyploidization history and plant inulin production.</title>
        <authorList>
            <person name="Fan W."/>
            <person name="Wang S."/>
            <person name="Wang H."/>
            <person name="Wang A."/>
            <person name="Jiang F."/>
            <person name="Liu H."/>
            <person name="Zhao H."/>
            <person name="Xu D."/>
            <person name="Zhang Y."/>
        </authorList>
    </citation>
    <scope>NUCLEOTIDE SEQUENCE [LARGE SCALE GENOMIC DNA]</scope>
    <source>
        <strain evidence="2">cv. Niubang</strain>
    </source>
</reference>
<gene>
    <name evidence="1" type="ORF">L6452_28195</name>
</gene>
<dbReference type="Proteomes" id="UP001055879">
    <property type="component" value="Linkage Group LG09"/>
</dbReference>
<proteinExistence type="predicted"/>
<organism evidence="1 2">
    <name type="scientific">Arctium lappa</name>
    <name type="common">Greater burdock</name>
    <name type="synonym">Lappa major</name>
    <dbReference type="NCBI Taxonomy" id="4217"/>
    <lineage>
        <taxon>Eukaryota</taxon>
        <taxon>Viridiplantae</taxon>
        <taxon>Streptophyta</taxon>
        <taxon>Embryophyta</taxon>
        <taxon>Tracheophyta</taxon>
        <taxon>Spermatophyta</taxon>
        <taxon>Magnoliopsida</taxon>
        <taxon>eudicotyledons</taxon>
        <taxon>Gunneridae</taxon>
        <taxon>Pentapetalae</taxon>
        <taxon>asterids</taxon>
        <taxon>campanulids</taxon>
        <taxon>Asterales</taxon>
        <taxon>Asteraceae</taxon>
        <taxon>Carduoideae</taxon>
        <taxon>Cardueae</taxon>
        <taxon>Arctiinae</taxon>
        <taxon>Arctium</taxon>
    </lineage>
</organism>
<protein>
    <submittedName>
        <fullName evidence="1">Uncharacterized protein</fullName>
    </submittedName>
</protein>
<evidence type="ECO:0000313" key="1">
    <source>
        <dbReference type="EMBL" id="KAI3702457.1"/>
    </source>
</evidence>
<accession>A0ACB8ZWS8</accession>
<name>A0ACB8ZWS8_ARCLA</name>
<comment type="caution">
    <text evidence="1">The sequence shown here is derived from an EMBL/GenBank/DDBJ whole genome shotgun (WGS) entry which is preliminary data.</text>
</comment>
<reference evidence="1 2" key="2">
    <citation type="journal article" date="2022" name="Mol. Ecol. Resour.">
        <title>The genomes of chicory, endive, great burdock and yacon provide insights into Asteraceae paleo-polyploidization history and plant inulin production.</title>
        <authorList>
            <person name="Fan W."/>
            <person name="Wang S."/>
            <person name="Wang H."/>
            <person name="Wang A."/>
            <person name="Jiang F."/>
            <person name="Liu H."/>
            <person name="Zhao H."/>
            <person name="Xu D."/>
            <person name="Zhang Y."/>
        </authorList>
    </citation>
    <scope>NUCLEOTIDE SEQUENCE [LARGE SCALE GENOMIC DNA]</scope>
    <source>
        <strain evidence="2">cv. Niubang</strain>
    </source>
</reference>